<proteinExistence type="predicted"/>
<sequence>MQEKLTIEAADISRLLGTVGSPLIVITELIKNSVDADAAQIDVIYDSKKRLIQICDNGTGISLEEIRNLAKPGFSTKKLQGNIRNKHGFFFTGNKGLGILSCFSLCEEIIIDTFIGNTQRCQGSLNKNGLLKYEVLENVMDNSKGTIITLQQIPDEIINFLTSSSELQKIRHISTYLYKRNSIHFPEIRLKIDEELPKSIFLDVEFTNMLYDVTFSYDKSTQSLKFKCESDIRKNINDSLIELNTFDIESLEMLTLKEYGIKKTIPTRTNDNADLQSYTNLDNVPSFEGRIVVYDRQNAGAILKQYGAGVNVYVNQFALYNYLSSDNDWLGLADFSQRKKVTNLRPHNVFGYVNFNEFNENQERLQISNERADFIQDQTFTKLMYLLKGALMFLTFNIDLAEKNPKFKVDKQPSDSDEKNDKLVEKKNDDLGNSPLEKTETKINENQNNASKPTKNDIYTGSLSGVNKSNIGSGVYRPEDNYKPKKYTISGLRFTQEDGKVIEKLKNKDNLSNKIYHIIYELSNLNTQNYCCATAGLYRGVLECSTRYFINNHKDKLTFTENQLSTNILNVINFLANKQGMDKQAKKWRETITKRYLIDCLNEYMHNSADVDIDFMEQTWKTIKTYIINCISD</sequence>
<feature type="region of interest" description="Disordered" evidence="1">
    <location>
        <begin position="407"/>
        <end position="461"/>
    </location>
</feature>
<gene>
    <name evidence="2" type="ORF">SAMN05216529_13117</name>
</gene>
<feature type="compositionally biased region" description="Polar residues" evidence="1">
    <location>
        <begin position="444"/>
        <end position="461"/>
    </location>
</feature>
<evidence type="ECO:0000313" key="3">
    <source>
        <dbReference type="Proteomes" id="UP000254051"/>
    </source>
</evidence>
<dbReference type="GO" id="GO:0016301">
    <property type="term" value="F:kinase activity"/>
    <property type="evidence" value="ECO:0007669"/>
    <property type="project" value="UniProtKB-KW"/>
</dbReference>
<keyword evidence="2" id="KW-0808">Transferase</keyword>
<keyword evidence="2" id="KW-0418">Kinase</keyword>
<evidence type="ECO:0000256" key="1">
    <source>
        <dbReference type="SAM" id="MobiDB-lite"/>
    </source>
</evidence>
<organism evidence="2 3">
    <name type="scientific">Faecalicatena contorta</name>
    <dbReference type="NCBI Taxonomy" id="39482"/>
    <lineage>
        <taxon>Bacteria</taxon>
        <taxon>Bacillati</taxon>
        <taxon>Bacillota</taxon>
        <taxon>Clostridia</taxon>
        <taxon>Lachnospirales</taxon>
        <taxon>Lachnospiraceae</taxon>
        <taxon>Faecalicatena</taxon>
    </lineage>
</organism>
<dbReference type="AlphaFoldDB" id="A0A315ZJN1"/>
<dbReference type="SUPFAM" id="SSF55874">
    <property type="entry name" value="ATPase domain of HSP90 chaperone/DNA topoisomerase II/histidine kinase"/>
    <property type="match status" value="1"/>
</dbReference>
<dbReference type="InterPro" id="IPR036890">
    <property type="entry name" value="HATPase_C_sf"/>
</dbReference>
<dbReference type="Gene3D" id="3.30.565.10">
    <property type="entry name" value="Histidine kinase-like ATPase, C-terminal domain"/>
    <property type="match status" value="1"/>
</dbReference>
<evidence type="ECO:0000313" key="2">
    <source>
        <dbReference type="EMBL" id="SUQ16431.1"/>
    </source>
</evidence>
<dbReference type="RefSeq" id="WP_109714815.1">
    <property type="nucleotide sequence ID" value="NZ_QGDS01000031.1"/>
</dbReference>
<protein>
    <submittedName>
        <fullName evidence="2">Histidine kinase-, DNA gyrase B-, and HSP90-like ATPase</fullName>
    </submittedName>
</protein>
<keyword evidence="3" id="KW-1185">Reference proteome</keyword>
<accession>A0A315ZJN1</accession>
<dbReference type="Proteomes" id="UP000254051">
    <property type="component" value="Unassembled WGS sequence"/>
</dbReference>
<feature type="compositionally biased region" description="Basic and acidic residues" evidence="1">
    <location>
        <begin position="407"/>
        <end position="430"/>
    </location>
</feature>
<name>A0A315ZJN1_9FIRM</name>
<dbReference type="Pfam" id="PF13589">
    <property type="entry name" value="HATPase_c_3"/>
    <property type="match status" value="1"/>
</dbReference>
<dbReference type="OrthoDB" id="1791938at2"/>
<reference evidence="3" key="1">
    <citation type="submission" date="2017-07" db="EMBL/GenBank/DDBJ databases">
        <authorList>
            <person name="Varghese N."/>
            <person name="Submissions S."/>
        </authorList>
    </citation>
    <scope>NUCLEOTIDE SEQUENCE [LARGE SCALE GENOMIC DNA]</scope>
    <source>
        <strain evidence="3">NLAE-zl-C134</strain>
    </source>
</reference>
<dbReference type="EMBL" id="UHJJ01000031">
    <property type="protein sequence ID" value="SUQ16431.1"/>
    <property type="molecule type" value="Genomic_DNA"/>
</dbReference>